<keyword evidence="2" id="KW-1185">Reference proteome</keyword>
<proteinExistence type="predicted"/>
<evidence type="ECO:0000313" key="1">
    <source>
        <dbReference type="EMBL" id="RHZ75144.1"/>
    </source>
</evidence>
<gene>
    <name evidence="1" type="ORF">Glove_217g246</name>
</gene>
<dbReference type="Proteomes" id="UP000266861">
    <property type="component" value="Unassembled WGS sequence"/>
</dbReference>
<sequence>MKRERSPNEVSDLPRKRITIKRSPEIMAQRKQETLNKANNILKRFKWKRIVIFMQNNENNENYQMTVKKRDIKGTTRMKRERSPNEVSDLPRKRITIKRSPEIMAQRKQETLNKANNILKPLFETRKNQIIFSIPSISEVLIMKRDVVGSNNKDNDVRSTGSQTMDMDNDNLEAYHLLYECNRKKASEYKHRSEEASRNKMLDKISDYVEAFLIYADAFYNQNEARKSGRQYDTFLNPERFFDAVYSCLRGEDPKLIGALKYLHALVIKSYYDIKYERCLETLGQIPDSSAECDSRVCAIKNSIKEYNAKTEEAHHLVETAKELSGNQSLDASNSLGTGRIYAREMVNKWRAKRGINFAAI</sequence>
<protein>
    <submittedName>
        <fullName evidence="1">Uncharacterized protein</fullName>
    </submittedName>
</protein>
<organism evidence="1 2">
    <name type="scientific">Diversispora epigaea</name>
    <dbReference type="NCBI Taxonomy" id="1348612"/>
    <lineage>
        <taxon>Eukaryota</taxon>
        <taxon>Fungi</taxon>
        <taxon>Fungi incertae sedis</taxon>
        <taxon>Mucoromycota</taxon>
        <taxon>Glomeromycotina</taxon>
        <taxon>Glomeromycetes</taxon>
        <taxon>Diversisporales</taxon>
        <taxon>Diversisporaceae</taxon>
        <taxon>Diversispora</taxon>
    </lineage>
</organism>
<dbReference type="OrthoDB" id="2421250at2759"/>
<name>A0A397IPR8_9GLOM</name>
<evidence type="ECO:0000313" key="2">
    <source>
        <dbReference type="Proteomes" id="UP000266861"/>
    </source>
</evidence>
<reference evidence="1 2" key="1">
    <citation type="submission" date="2018-08" db="EMBL/GenBank/DDBJ databases">
        <title>Genome and evolution of the arbuscular mycorrhizal fungus Diversispora epigaea (formerly Glomus versiforme) and its bacterial endosymbionts.</title>
        <authorList>
            <person name="Sun X."/>
            <person name="Fei Z."/>
            <person name="Harrison M."/>
        </authorList>
    </citation>
    <scope>NUCLEOTIDE SEQUENCE [LARGE SCALE GENOMIC DNA]</scope>
    <source>
        <strain evidence="1 2">IT104</strain>
    </source>
</reference>
<dbReference type="AlphaFoldDB" id="A0A397IPR8"/>
<dbReference type="EMBL" id="PQFF01000202">
    <property type="protein sequence ID" value="RHZ75144.1"/>
    <property type="molecule type" value="Genomic_DNA"/>
</dbReference>
<comment type="caution">
    <text evidence="1">The sequence shown here is derived from an EMBL/GenBank/DDBJ whole genome shotgun (WGS) entry which is preliminary data.</text>
</comment>
<accession>A0A397IPR8</accession>